<dbReference type="eggNOG" id="COG4085">
    <property type="taxonomic scope" value="Bacteria"/>
</dbReference>
<keyword evidence="1" id="KW-0732">Signal</keyword>
<dbReference type="EMBL" id="BATM01000020">
    <property type="protein sequence ID" value="GAD79838.1"/>
    <property type="molecule type" value="Genomic_DNA"/>
</dbReference>
<reference evidence="2 3" key="1">
    <citation type="submission" date="2013-09" db="EMBL/GenBank/DDBJ databases">
        <title>Whole genome shotgun sequence of Vibrio ezurae NBRC 102218.</title>
        <authorList>
            <person name="Yoshida I."/>
            <person name="Hosoyama A."/>
            <person name="Numata M."/>
            <person name="Hashimoto M."/>
            <person name="Hosoyama Y."/>
            <person name="Tsuchikane K."/>
            <person name="Noguchi M."/>
            <person name="Hirakata S."/>
            <person name="Ichikawa N."/>
            <person name="Ohji S."/>
            <person name="Yamazoe A."/>
            <person name="Fujita N."/>
        </authorList>
    </citation>
    <scope>NUCLEOTIDE SEQUENCE [LARGE SCALE GENOMIC DNA]</scope>
    <source>
        <strain evidence="2 3">NBRC 102218</strain>
    </source>
</reference>
<dbReference type="RefSeq" id="WP_021713546.1">
    <property type="nucleotide sequence ID" value="NZ_BATM01000020.1"/>
</dbReference>
<feature type="chain" id="PRO_5004639715" description="OB-fold nucleic acid binding domain-containing protein" evidence="1">
    <location>
        <begin position="21"/>
        <end position="121"/>
    </location>
</feature>
<gene>
    <name evidence="2" type="ORF">VEZ01S_20_01110</name>
</gene>
<dbReference type="OrthoDB" id="6401922at2"/>
<feature type="signal peptide" evidence="1">
    <location>
        <begin position="1"/>
        <end position="20"/>
    </location>
</feature>
<proteinExistence type="predicted"/>
<evidence type="ECO:0000313" key="3">
    <source>
        <dbReference type="Proteomes" id="UP000016562"/>
    </source>
</evidence>
<protein>
    <recommendedName>
        <fullName evidence="4">OB-fold nucleic acid binding domain-containing protein</fullName>
    </recommendedName>
</protein>
<evidence type="ECO:0000256" key="1">
    <source>
        <dbReference type="SAM" id="SignalP"/>
    </source>
</evidence>
<evidence type="ECO:0008006" key="4">
    <source>
        <dbReference type="Google" id="ProtNLM"/>
    </source>
</evidence>
<accession>U3CNY5</accession>
<name>U3CNY5_9VIBR</name>
<sequence length="121" mass="14000">MKKSLISLFSMLIMSFSVHATEARIEAYKAPFHVGETVMACGKVAQVSQGKKSQYLNLDKSYPNQTLTILIWNRNLKPFEERFGKLDNLEDQKICVRGKITEYKNKLQIQVSNPQYLRLMK</sequence>
<dbReference type="AlphaFoldDB" id="U3CNY5"/>
<dbReference type="STRING" id="1219080.VEZ01S_20_01110"/>
<keyword evidence="3" id="KW-1185">Reference proteome</keyword>
<dbReference type="Proteomes" id="UP000016562">
    <property type="component" value="Unassembled WGS sequence"/>
</dbReference>
<comment type="caution">
    <text evidence="2">The sequence shown here is derived from an EMBL/GenBank/DDBJ whole genome shotgun (WGS) entry which is preliminary data.</text>
</comment>
<organism evidence="2 3">
    <name type="scientific">Vibrio ezurae NBRC 102218</name>
    <dbReference type="NCBI Taxonomy" id="1219080"/>
    <lineage>
        <taxon>Bacteria</taxon>
        <taxon>Pseudomonadati</taxon>
        <taxon>Pseudomonadota</taxon>
        <taxon>Gammaproteobacteria</taxon>
        <taxon>Vibrionales</taxon>
        <taxon>Vibrionaceae</taxon>
        <taxon>Vibrio</taxon>
    </lineage>
</organism>
<evidence type="ECO:0000313" key="2">
    <source>
        <dbReference type="EMBL" id="GAD79838.1"/>
    </source>
</evidence>